<accession>A0A2H0KSW2</accession>
<feature type="transmembrane region" description="Helical" evidence="1">
    <location>
        <begin position="41"/>
        <end position="58"/>
    </location>
</feature>
<evidence type="ECO:0000313" key="3">
    <source>
        <dbReference type="Proteomes" id="UP000229317"/>
    </source>
</evidence>
<comment type="caution">
    <text evidence="2">The sequence shown here is derived from an EMBL/GenBank/DDBJ whole genome shotgun (WGS) entry which is preliminary data.</text>
</comment>
<organism evidence="2 3">
    <name type="scientific">Candidatus Portnoybacteria bacterium CG11_big_fil_rev_8_21_14_0_20_40_15</name>
    <dbReference type="NCBI Taxonomy" id="1974817"/>
    <lineage>
        <taxon>Bacteria</taxon>
        <taxon>Candidatus Portnoyibacteriota</taxon>
    </lineage>
</organism>
<feature type="transmembrane region" description="Helical" evidence="1">
    <location>
        <begin position="110"/>
        <end position="131"/>
    </location>
</feature>
<protein>
    <recommendedName>
        <fullName evidence="4">Colicin V production protein</fullName>
    </recommendedName>
</protein>
<dbReference type="AlphaFoldDB" id="A0A2H0KSW2"/>
<feature type="transmembrane region" description="Helical" evidence="1">
    <location>
        <begin position="143"/>
        <end position="164"/>
    </location>
</feature>
<keyword evidence="1" id="KW-0472">Membrane</keyword>
<reference evidence="2 3" key="1">
    <citation type="submission" date="2017-09" db="EMBL/GenBank/DDBJ databases">
        <title>Depth-based differentiation of microbial function through sediment-hosted aquifers and enrichment of novel symbionts in the deep terrestrial subsurface.</title>
        <authorList>
            <person name="Probst A.J."/>
            <person name="Ladd B."/>
            <person name="Jarett J.K."/>
            <person name="Geller-Mcgrath D.E."/>
            <person name="Sieber C.M."/>
            <person name="Emerson J.B."/>
            <person name="Anantharaman K."/>
            <person name="Thomas B.C."/>
            <person name="Malmstrom R."/>
            <person name="Stieglmeier M."/>
            <person name="Klingl A."/>
            <person name="Woyke T."/>
            <person name="Ryan C.M."/>
            <person name="Banfield J.F."/>
        </authorList>
    </citation>
    <scope>NUCLEOTIDE SEQUENCE [LARGE SCALE GENOMIC DNA]</scope>
    <source>
        <strain evidence="2">CG11_big_fil_rev_8_21_14_0_20_40_15</strain>
    </source>
</reference>
<evidence type="ECO:0000256" key="1">
    <source>
        <dbReference type="SAM" id="Phobius"/>
    </source>
</evidence>
<dbReference type="Proteomes" id="UP000229317">
    <property type="component" value="Unassembled WGS sequence"/>
</dbReference>
<evidence type="ECO:0008006" key="4">
    <source>
        <dbReference type="Google" id="ProtNLM"/>
    </source>
</evidence>
<proteinExistence type="predicted"/>
<evidence type="ECO:0000313" key="2">
    <source>
        <dbReference type="EMBL" id="PIQ75232.1"/>
    </source>
</evidence>
<name>A0A2H0KSW2_9BACT</name>
<keyword evidence="1" id="KW-1133">Transmembrane helix</keyword>
<dbReference type="EMBL" id="PCVO01000035">
    <property type="protein sequence ID" value="PIQ75232.1"/>
    <property type="molecule type" value="Genomic_DNA"/>
</dbReference>
<feature type="transmembrane region" description="Helical" evidence="1">
    <location>
        <begin position="15"/>
        <end position="34"/>
    </location>
</feature>
<sequence>MSFFSDIISSINLGGNWLLILVFLAGGAAFGIVLGKNRLGLIILSAYLSLIITKFIPWKVFLGTEGTADVNMQIFLFFAIILAIFFVAPHSGLSGTLRISGRGSSKFWQVAILGVLELGFLTSVVISFLSLGIQSDLGQLGQFFADPLAQFLWLVLPLVGIMVLKKKRTYLGEE</sequence>
<feature type="transmembrane region" description="Helical" evidence="1">
    <location>
        <begin position="70"/>
        <end position="89"/>
    </location>
</feature>
<gene>
    <name evidence="2" type="ORF">COV84_02215</name>
</gene>
<keyword evidence="1" id="KW-0812">Transmembrane</keyword>